<feature type="domain" description="RING-type" evidence="19">
    <location>
        <begin position="213"/>
        <end position="261"/>
    </location>
</feature>
<evidence type="ECO:0000256" key="7">
    <source>
        <dbReference type="ARBA" id="ARBA00022574"/>
    </source>
</evidence>
<dbReference type="Gene3D" id="3.30.40.10">
    <property type="entry name" value="Zinc/RING finger domain, C3HC4 (zinc finger)"/>
    <property type="match status" value="1"/>
</dbReference>
<evidence type="ECO:0000256" key="4">
    <source>
        <dbReference type="ARBA" id="ARBA00004906"/>
    </source>
</evidence>
<dbReference type="Pfam" id="PF13639">
    <property type="entry name" value="zf-RING_2"/>
    <property type="match status" value="1"/>
</dbReference>
<evidence type="ECO:0000256" key="5">
    <source>
        <dbReference type="ARBA" id="ARBA00012483"/>
    </source>
</evidence>
<keyword evidence="13" id="KW-0862">Zinc</keyword>
<dbReference type="Pfam" id="PF23419">
    <property type="entry name" value="WD40_RFWD3"/>
    <property type="match status" value="1"/>
</dbReference>
<dbReference type="GO" id="GO:0016605">
    <property type="term" value="C:PML body"/>
    <property type="evidence" value="ECO:0007669"/>
    <property type="project" value="UniProtKB-SubCell"/>
</dbReference>
<feature type="compositionally biased region" description="Acidic residues" evidence="18">
    <location>
        <begin position="140"/>
        <end position="160"/>
    </location>
</feature>
<protein>
    <recommendedName>
        <fullName evidence="5">RING-type E3 ubiquitin transferase</fullName>
        <ecNumber evidence="5">2.3.2.27</ecNumber>
    </recommendedName>
</protein>
<dbReference type="GO" id="GO:0036297">
    <property type="term" value="P:interstrand cross-link repair"/>
    <property type="evidence" value="ECO:0007669"/>
    <property type="project" value="InterPro"/>
</dbReference>
<evidence type="ECO:0000256" key="3">
    <source>
        <dbReference type="ARBA" id="ARBA00004496"/>
    </source>
</evidence>
<feature type="region of interest" description="Disordered" evidence="18">
    <location>
        <begin position="125"/>
        <end position="163"/>
    </location>
</feature>
<evidence type="ECO:0000256" key="13">
    <source>
        <dbReference type="ARBA" id="ARBA00022833"/>
    </source>
</evidence>
<dbReference type="InterPro" id="IPR036322">
    <property type="entry name" value="WD40_repeat_dom_sf"/>
</dbReference>
<dbReference type="InterPro" id="IPR015943">
    <property type="entry name" value="WD40/YVTN_repeat-like_dom_sf"/>
</dbReference>
<evidence type="ECO:0000259" key="19">
    <source>
        <dbReference type="PROSITE" id="PS50089"/>
    </source>
</evidence>
<keyword evidence="12" id="KW-0833">Ubl conjugation pathway</keyword>
<dbReference type="InterPro" id="IPR001841">
    <property type="entry name" value="Znf_RING"/>
</dbReference>
<dbReference type="InterPro" id="IPR001680">
    <property type="entry name" value="WD40_rpt"/>
</dbReference>
<dbReference type="SMART" id="SM00184">
    <property type="entry name" value="RING"/>
    <property type="match status" value="1"/>
</dbReference>
<dbReference type="EC" id="2.3.2.27" evidence="5"/>
<keyword evidence="15" id="KW-0539">Nucleus</keyword>
<evidence type="ECO:0000256" key="1">
    <source>
        <dbReference type="ARBA" id="ARBA00000900"/>
    </source>
</evidence>
<keyword evidence="7" id="KW-0853">WD repeat</keyword>
<feature type="region of interest" description="Disordered" evidence="18">
    <location>
        <begin position="1"/>
        <end position="36"/>
    </location>
</feature>
<dbReference type="PANTHER" id="PTHR16047:SF7">
    <property type="entry name" value="E3 UBIQUITIN-PROTEIN LIGASE RFWD3"/>
    <property type="match status" value="1"/>
</dbReference>
<dbReference type="InterPro" id="IPR013083">
    <property type="entry name" value="Znf_RING/FYVE/PHD"/>
</dbReference>
<evidence type="ECO:0000313" key="20">
    <source>
        <dbReference type="EMBL" id="JAS14347.1"/>
    </source>
</evidence>
<dbReference type="CDD" id="cd16450">
    <property type="entry name" value="mRING-C3HGC3_RFWD3"/>
    <property type="match status" value="1"/>
</dbReference>
<gene>
    <name evidence="20" type="ORF">g.9760</name>
</gene>
<dbReference type="GO" id="GO:0016567">
    <property type="term" value="P:protein ubiquitination"/>
    <property type="evidence" value="ECO:0007669"/>
    <property type="project" value="InterPro"/>
</dbReference>
<feature type="compositionally biased region" description="Acidic residues" evidence="18">
    <location>
        <begin position="20"/>
        <end position="29"/>
    </location>
</feature>
<evidence type="ECO:0000256" key="16">
    <source>
        <dbReference type="PROSITE-ProRule" id="PRU00175"/>
    </source>
</evidence>
<keyword evidence="6" id="KW-0963">Cytoplasm</keyword>
<dbReference type="InterPro" id="IPR056527">
    <property type="entry name" value="WD40_RFWD3"/>
</dbReference>
<dbReference type="SUPFAM" id="SSF50978">
    <property type="entry name" value="WD40 repeat-like"/>
    <property type="match status" value="1"/>
</dbReference>
<dbReference type="GO" id="GO:0008270">
    <property type="term" value="F:zinc ion binding"/>
    <property type="evidence" value="ECO:0007669"/>
    <property type="project" value="UniProtKB-KW"/>
</dbReference>
<keyword evidence="10" id="KW-0227">DNA damage</keyword>
<dbReference type="SMART" id="SM00320">
    <property type="entry name" value="WD40"/>
    <property type="match status" value="2"/>
</dbReference>
<dbReference type="SUPFAM" id="SSF57850">
    <property type="entry name" value="RING/U-box"/>
    <property type="match status" value="1"/>
</dbReference>
<keyword evidence="11 16" id="KW-0479">Metal-binding</keyword>
<evidence type="ECO:0000256" key="18">
    <source>
        <dbReference type="SAM" id="MobiDB-lite"/>
    </source>
</evidence>
<evidence type="ECO:0000256" key="15">
    <source>
        <dbReference type="ARBA" id="ARBA00023242"/>
    </source>
</evidence>
<comment type="catalytic activity">
    <reaction evidence="1">
        <text>S-ubiquitinyl-[E2 ubiquitin-conjugating enzyme]-L-cysteine + [acceptor protein]-L-lysine = [E2 ubiquitin-conjugating enzyme]-L-cysteine + N(6)-ubiquitinyl-[acceptor protein]-L-lysine.</text>
        <dbReference type="EC" id="2.3.2.27"/>
    </reaction>
</comment>
<dbReference type="PROSITE" id="PS50089">
    <property type="entry name" value="ZF_RING_2"/>
    <property type="match status" value="1"/>
</dbReference>
<evidence type="ECO:0000256" key="8">
    <source>
        <dbReference type="ARBA" id="ARBA00022679"/>
    </source>
</evidence>
<evidence type="ECO:0000256" key="10">
    <source>
        <dbReference type="ARBA" id="ARBA00022763"/>
    </source>
</evidence>
<keyword evidence="11 16" id="KW-0863">Zinc-finger</keyword>
<dbReference type="GO" id="GO:0061630">
    <property type="term" value="F:ubiquitin protein ligase activity"/>
    <property type="evidence" value="ECO:0007669"/>
    <property type="project" value="UniProtKB-EC"/>
</dbReference>
<comment type="pathway">
    <text evidence="4">Protein modification; protein ubiquitination.</text>
</comment>
<evidence type="ECO:0000256" key="11">
    <source>
        <dbReference type="ARBA" id="ARBA00022771"/>
    </source>
</evidence>
<feature type="coiled-coil region" evidence="17">
    <location>
        <begin position="285"/>
        <end position="333"/>
    </location>
</feature>
<keyword evidence="17" id="KW-0175">Coiled coil</keyword>
<dbReference type="EMBL" id="GEDC01022951">
    <property type="protein sequence ID" value="JAS14347.1"/>
    <property type="molecule type" value="Transcribed_RNA"/>
</dbReference>
<keyword evidence="9" id="KW-0677">Repeat</keyword>
<evidence type="ECO:0000256" key="14">
    <source>
        <dbReference type="ARBA" id="ARBA00023204"/>
    </source>
</evidence>
<sequence length="684" mass="76321">MSSSENDSDETFVSSVGDYLESDDDEDYSVDGNDSTYDLDYFDVDSLINDVFEDSSHSSTASMEFDENSEESMIEINSSDSNNSHENLENSEENVYPELEIATMSVPENEIPEPVNFIVIAARNSNQDDSQERPVNNQENLDEDQENLEDDRENLEDDRENLDSQRNELISQNVVSGEICNGCNVENITKPPSQSQGEKRSLDDSYTDDGLTCPICLDSFTNSGPHRISSLRCGHTFGHNCIERWLKVSCSAASRRCPTCNKKAAIKDIRILYAKKLIAIDNSDVERIKKELDEAKAHTGRLKIEVEKCVLKERELKKEIEKLKVQLTLSQKNSVVLSSSSVSKHSFKLERKGIFEISNVGGCRIMAYNNSNLVVSRKIELSNFPGFGLKVFDSTEFKPVTVVPLHSKMIRDMAFNKDEKETLLTVSLDTSAKLVDLRLSPSTSMSTYPGNCPLWSCCWDPCRTNIFYTGGQTGSVCQFDTRNLDRAITSQSIVNNRVPIISLSGVLMPPSSNHLKQSGIVCCSLNSVWTYIQEGDNLWMGPNELPINGPFMSMRYDAQSELLLTSSRPNNEYKSSRHVLNQITNNLKSCNLIHNFEGSRAASLMSRSCFMSSGETSTLADYIAAFSETDQKIQLYNLGSGSSVCSVPTKENIMDLCSINTNGACILAALSDTKLFTYDFKKQC</sequence>
<organism evidence="20">
    <name type="scientific">Clastoptera arizonana</name>
    <name type="common">Arizona spittle bug</name>
    <dbReference type="NCBI Taxonomy" id="38151"/>
    <lineage>
        <taxon>Eukaryota</taxon>
        <taxon>Metazoa</taxon>
        <taxon>Ecdysozoa</taxon>
        <taxon>Arthropoda</taxon>
        <taxon>Hexapoda</taxon>
        <taxon>Insecta</taxon>
        <taxon>Pterygota</taxon>
        <taxon>Neoptera</taxon>
        <taxon>Paraneoptera</taxon>
        <taxon>Hemiptera</taxon>
        <taxon>Auchenorrhyncha</taxon>
        <taxon>Cercopoidea</taxon>
        <taxon>Clastopteridae</taxon>
        <taxon>Clastoptera</taxon>
    </lineage>
</organism>
<comment type="subcellular location">
    <subcellularLocation>
        <location evidence="3">Cytoplasm</location>
    </subcellularLocation>
    <subcellularLocation>
        <location evidence="2">Nucleus</location>
        <location evidence="2">PML body</location>
    </subcellularLocation>
</comment>
<dbReference type="AlphaFoldDB" id="A0A1B6CLK0"/>
<keyword evidence="8" id="KW-0808">Transferase</keyword>
<proteinExistence type="predicted"/>
<name>A0A1B6CLK0_9HEMI</name>
<evidence type="ECO:0000256" key="6">
    <source>
        <dbReference type="ARBA" id="ARBA00022490"/>
    </source>
</evidence>
<dbReference type="Gene3D" id="2.130.10.10">
    <property type="entry name" value="YVTN repeat-like/Quinoprotein amine dehydrogenase"/>
    <property type="match status" value="1"/>
</dbReference>
<keyword evidence="14" id="KW-0234">DNA repair</keyword>
<feature type="compositionally biased region" description="Acidic residues" evidence="18">
    <location>
        <begin position="1"/>
        <end position="10"/>
    </location>
</feature>
<reference evidence="20" key="1">
    <citation type="submission" date="2015-12" db="EMBL/GenBank/DDBJ databases">
        <title>De novo transcriptome assembly of four potential Pierce s Disease insect vectors from Arizona vineyards.</title>
        <authorList>
            <person name="Tassone E.E."/>
        </authorList>
    </citation>
    <scope>NUCLEOTIDE SEQUENCE</scope>
</reference>
<evidence type="ECO:0000256" key="17">
    <source>
        <dbReference type="SAM" id="Coils"/>
    </source>
</evidence>
<evidence type="ECO:0000256" key="9">
    <source>
        <dbReference type="ARBA" id="ARBA00022737"/>
    </source>
</evidence>
<dbReference type="GO" id="GO:0005737">
    <property type="term" value="C:cytoplasm"/>
    <property type="evidence" value="ECO:0007669"/>
    <property type="project" value="UniProtKB-SubCell"/>
</dbReference>
<evidence type="ECO:0000256" key="2">
    <source>
        <dbReference type="ARBA" id="ARBA00004322"/>
    </source>
</evidence>
<accession>A0A1B6CLK0</accession>
<dbReference type="PANTHER" id="PTHR16047">
    <property type="entry name" value="RFWD3 PROTEIN"/>
    <property type="match status" value="1"/>
</dbReference>
<dbReference type="InterPro" id="IPR037381">
    <property type="entry name" value="RFWD3"/>
</dbReference>
<evidence type="ECO:0000256" key="12">
    <source>
        <dbReference type="ARBA" id="ARBA00022786"/>
    </source>
</evidence>